<keyword evidence="5" id="KW-0564">Palmitate</keyword>
<evidence type="ECO:0000256" key="2">
    <source>
        <dbReference type="ARBA" id="ARBA00007248"/>
    </source>
</evidence>
<protein>
    <submittedName>
        <fullName evidence="8">Fimbrillin-A associated anchor s Mfa1 and Mfa2 family protein</fullName>
    </submittedName>
</protein>
<keyword evidence="6" id="KW-0998">Cell outer membrane</keyword>
<keyword evidence="7" id="KW-0449">Lipoprotein</keyword>
<dbReference type="EMBL" id="JGDB01000237">
    <property type="protein sequence ID" value="EXY89556.1"/>
    <property type="molecule type" value="Genomic_DNA"/>
</dbReference>
<dbReference type="Proteomes" id="UP000020773">
    <property type="component" value="Unassembled WGS sequence"/>
</dbReference>
<dbReference type="RefSeq" id="WP_008769552.1">
    <property type="nucleotide sequence ID" value="NZ_JGDB01000237.1"/>
</dbReference>
<keyword evidence="3" id="KW-0732">Signal</keyword>
<proteinExistence type="inferred from homology"/>
<evidence type="ECO:0000313" key="9">
    <source>
        <dbReference type="Proteomes" id="UP000020773"/>
    </source>
</evidence>
<dbReference type="AlphaFoldDB" id="A0A015V2P7"/>
<evidence type="ECO:0000256" key="4">
    <source>
        <dbReference type="ARBA" id="ARBA00023136"/>
    </source>
</evidence>
<comment type="caution">
    <text evidence="8">The sequence shown here is derived from an EMBL/GenBank/DDBJ whole genome shotgun (WGS) entry which is preliminary data.</text>
</comment>
<dbReference type="PATRIC" id="fig|1339316.3.peg.3575"/>
<comment type="subcellular location">
    <subcellularLocation>
        <location evidence="1">Cell outer membrane</location>
    </subcellularLocation>
</comment>
<evidence type="ECO:0000256" key="6">
    <source>
        <dbReference type="ARBA" id="ARBA00023237"/>
    </source>
</evidence>
<evidence type="ECO:0000256" key="7">
    <source>
        <dbReference type="ARBA" id="ARBA00023288"/>
    </source>
</evidence>
<reference evidence="8 9" key="1">
    <citation type="submission" date="2014-02" db="EMBL/GenBank/DDBJ databases">
        <authorList>
            <person name="Sears C."/>
            <person name="Carroll K."/>
            <person name="Sack B.R."/>
            <person name="Qadri F."/>
            <person name="Myers L.L."/>
            <person name="Chung G.-T."/>
            <person name="Escheverria P."/>
            <person name="Fraser C.M."/>
            <person name="Sadzewicz L."/>
            <person name="Shefchek K.A."/>
            <person name="Tallon L."/>
            <person name="Das S.P."/>
            <person name="Daugherty S."/>
            <person name="Mongodin E.F."/>
        </authorList>
    </citation>
    <scope>NUCLEOTIDE SEQUENCE [LARGE SCALE GENOMIC DNA]</scope>
    <source>
        <strain evidence="9">3998T(B)3</strain>
    </source>
</reference>
<evidence type="ECO:0000256" key="3">
    <source>
        <dbReference type="ARBA" id="ARBA00022729"/>
    </source>
</evidence>
<dbReference type="GO" id="GO:0009279">
    <property type="term" value="C:cell outer membrane"/>
    <property type="evidence" value="ECO:0007669"/>
    <property type="project" value="UniProtKB-SubCell"/>
</dbReference>
<accession>A0A015V2P7</accession>
<sequence>MKSFKIMLITVLSVMTLSCSEKTTTEIPETELKNISCSTQLVTHSSAQTRGAAPTTLNENDFVLYAFKKNGEGNFSYEEAKHGTSVIDGGVWKYNAAFPVGTYKFIAFYNLDEKNQAALNTTITGISNQTWENILKSIVITHFPSATDQYHEDMNEIFCGKTTDEINISSGIGGDDNEIKIKLTLERIVSRIDIKFIKVASDNDHIEVPYATGNIFGGTGTTSLTSLIFTSSNVPLKYNLNGENPDYVTGVQCQVTYAAPSFQYGEANADAVKALDYQPFPKNADAINNNMETNIKKGIAKGGAYFMGSYLLPFPSSSQTLNANIQLNKANQERTIKVPGFAVTSNYVSIITVRLKSSTDAGDNNNGNDDEHLFNPKSTFIVEIEKTYVGIHNTNVDVE</sequence>
<name>A0A015V2P7_BACFG</name>
<dbReference type="Pfam" id="PF08842">
    <property type="entry name" value="Mfa2"/>
    <property type="match status" value="1"/>
</dbReference>
<gene>
    <name evidence="8" type="ORF">M125_3772</name>
</gene>
<evidence type="ECO:0000313" key="8">
    <source>
        <dbReference type="EMBL" id="EXY89556.1"/>
    </source>
</evidence>
<evidence type="ECO:0000256" key="1">
    <source>
        <dbReference type="ARBA" id="ARBA00004442"/>
    </source>
</evidence>
<organism evidence="8 9">
    <name type="scientific">Bacteroides fragilis str. 3998T(B)3</name>
    <dbReference type="NCBI Taxonomy" id="1339316"/>
    <lineage>
        <taxon>Bacteria</taxon>
        <taxon>Pseudomonadati</taxon>
        <taxon>Bacteroidota</taxon>
        <taxon>Bacteroidia</taxon>
        <taxon>Bacteroidales</taxon>
        <taxon>Bacteroidaceae</taxon>
        <taxon>Bacteroides</taxon>
    </lineage>
</organism>
<comment type="similarity">
    <text evidence="2">Belongs to the bacteroidetes fimbrillin superfamily. FimB/Mfa2 family.</text>
</comment>
<dbReference type="InterPro" id="IPR014941">
    <property type="entry name" value="FimB/Mfa2/Mfa3"/>
</dbReference>
<keyword evidence="4" id="KW-0472">Membrane</keyword>
<dbReference type="PROSITE" id="PS51257">
    <property type="entry name" value="PROKAR_LIPOPROTEIN"/>
    <property type="match status" value="1"/>
</dbReference>
<evidence type="ECO:0000256" key="5">
    <source>
        <dbReference type="ARBA" id="ARBA00023139"/>
    </source>
</evidence>